<dbReference type="RefSeq" id="WP_151521640.1">
    <property type="nucleotide sequence ID" value="NZ_WBPL01000043.1"/>
</dbReference>
<dbReference type="EMBL" id="WBPP01000004">
    <property type="protein sequence ID" value="KAB2400099.1"/>
    <property type="molecule type" value="Genomic_DNA"/>
</dbReference>
<dbReference type="Gene3D" id="1.10.260.40">
    <property type="entry name" value="lambda repressor-like DNA-binding domains"/>
    <property type="match status" value="1"/>
</dbReference>
<evidence type="ECO:0000313" key="2">
    <source>
        <dbReference type="EMBL" id="KAB2400099.1"/>
    </source>
</evidence>
<dbReference type="InterPro" id="IPR001387">
    <property type="entry name" value="Cro/C1-type_HTH"/>
</dbReference>
<organism evidence="2 3">
    <name type="scientific">Bacillus cereus</name>
    <dbReference type="NCBI Taxonomy" id="1396"/>
    <lineage>
        <taxon>Bacteria</taxon>
        <taxon>Bacillati</taxon>
        <taxon>Bacillota</taxon>
        <taxon>Bacilli</taxon>
        <taxon>Bacillales</taxon>
        <taxon>Bacillaceae</taxon>
        <taxon>Bacillus</taxon>
        <taxon>Bacillus cereus group</taxon>
    </lineage>
</organism>
<accession>A0A9W7QKX2</accession>
<dbReference type="PROSITE" id="PS50943">
    <property type="entry name" value="HTH_CROC1"/>
    <property type="match status" value="1"/>
</dbReference>
<dbReference type="InterPro" id="IPR009492">
    <property type="entry name" value="TniQ"/>
</dbReference>
<dbReference type="Pfam" id="PF06527">
    <property type="entry name" value="TniQ"/>
    <property type="match status" value="1"/>
</dbReference>
<sequence length="515" mass="60678">MGIQSIDPVIRNEYKVDVSTLYSIEPIGLGTPYVESLTSYISRLAHIHNVKVSVLIKRIIVKELKHESVRNKLYNQGISSVTQGINGFGDICLDYVQALEKLTVRNDIIYLTMLSWTSIINVRKIVDNHRKWCSACLDEWKKQERPIYEPLIWYLRGSKYCTVHKNRLSEICWNCSKKLMYLHGEIRMGYCQYCQEWLGETKNHKIKEAQYHVTSKEKALVNDYGLLLEMAPKILEVPLKYKSIIIIKEIKEELGIYVKELAEFFFVSPSSIFGWLNGRKYPSIDSLFEFSYHSNVKLYNLLTEEISQYKEEMNNLMLIIKAKDSKKKMNIKSRQFKKSILKDVLEKELESTESKSLADIRIKYGYAPVTIKKHFPNLYRKLKLKHKIHKDSIIKKRNDERKEALEKIVNDNLYEDLSLYLILQKLEISRSAGRINFSEVCNKISKRYKSYQLKMKEERKIRIIKEIEHYTYYLHNQGIYPSGHQLAKYLSEPACVLKPVFREAHLDLLKKLGYR</sequence>
<feature type="domain" description="HTH cro/C1-type" evidence="1">
    <location>
        <begin position="247"/>
        <end position="301"/>
    </location>
</feature>
<comment type="caution">
    <text evidence="2">The sequence shown here is derived from an EMBL/GenBank/DDBJ whole genome shotgun (WGS) entry which is preliminary data.</text>
</comment>
<dbReference type="InterPro" id="IPR010982">
    <property type="entry name" value="Lambda_DNA-bd_dom_sf"/>
</dbReference>
<dbReference type="SUPFAM" id="SSF47413">
    <property type="entry name" value="lambda repressor-like DNA-binding domains"/>
    <property type="match status" value="1"/>
</dbReference>
<evidence type="ECO:0000259" key="1">
    <source>
        <dbReference type="PROSITE" id="PS50943"/>
    </source>
</evidence>
<dbReference type="Proteomes" id="UP000475765">
    <property type="component" value="Unassembled WGS sequence"/>
</dbReference>
<evidence type="ECO:0000313" key="3">
    <source>
        <dbReference type="Proteomes" id="UP000475765"/>
    </source>
</evidence>
<proteinExistence type="predicted"/>
<gene>
    <name evidence="2" type="ORF">F8172_01035</name>
</gene>
<name>A0A9W7QKX2_BACCE</name>
<protein>
    <submittedName>
        <fullName evidence="2">TniQ family protein</fullName>
    </submittedName>
</protein>
<reference evidence="2 3" key="1">
    <citation type="submission" date="2019-10" db="EMBL/GenBank/DDBJ databases">
        <title>Bacillus from the desert of Cuatro Cinegas, Coahuila.</title>
        <authorList>
            <person name="Olmedo-Alvarez G."/>
            <person name="Saldana S."/>
            <person name="Barcelo D."/>
        </authorList>
    </citation>
    <scope>NUCLEOTIDE SEQUENCE [LARGE SCALE GENOMIC DNA]</scope>
    <source>
        <strain evidence="2 3">CH417_13T</strain>
    </source>
</reference>
<dbReference type="GO" id="GO:0003677">
    <property type="term" value="F:DNA binding"/>
    <property type="evidence" value="ECO:0007669"/>
    <property type="project" value="InterPro"/>
</dbReference>
<dbReference type="AlphaFoldDB" id="A0A9W7QKX2"/>